<comment type="subcellular location">
    <subcellularLocation>
        <location evidence="3">Endoplasmic reticulum membrane</location>
        <topology evidence="3">Peripheral membrane protein</topology>
    </subcellularLocation>
    <subcellularLocation>
        <location evidence="2">Microsome membrane</location>
        <topology evidence="2">Peripheral membrane protein</topology>
    </subcellularLocation>
</comment>
<dbReference type="EMBL" id="BGZK01000089">
    <property type="protein sequence ID" value="GBP17659.1"/>
    <property type="molecule type" value="Genomic_DNA"/>
</dbReference>
<evidence type="ECO:0000256" key="4">
    <source>
        <dbReference type="ARBA" id="ARBA00010617"/>
    </source>
</evidence>
<dbReference type="InterPro" id="IPR050476">
    <property type="entry name" value="Insect_CytP450_Detox"/>
</dbReference>
<comment type="caution">
    <text evidence="16">The sequence shown here is derived from an EMBL/GenBank/DDBJ whole genome shotgun (WGS) entry which is preliminary data.</text>
</comment>
<reference evidence="16 17" key="1">
    <citation type="journal article" date="2019" name="Commun. Biol.">
        <title>The bagworm genome reveals a unique fibroin gene that provides high tensile strength.</title>
        <authorList>
            <person name="Kono N."/>
            <person name="Nakamura H."/>
            <person name="Ohtoshi R."/>
            <person name="Tomita M."/>
            <person name="Numata K."/>
            <person name="Arakawa K."/>
        </authorList>
    </citation>
    <scope>NUCLEOTIDE SEQUENCE [LARGE SCALE GENOMIC DNA]</scope>
</reference>
<dbReference type="InterPro" id="IPR036396">
    <property type="entry name" value="Cyt_P450_sf"/>
</dbReference>
<evidence type="ECO:0000256" key="13">
    <source>
        <dbReference type="ARBA" id="ARBA00023136"/>
    </source>
</evidence>
<dbReference type="AlphaFoldDB" id="A0A4C1TUH6"/>
<evidence type="ECO:0000313" key="16">
    <source>
        <dbReference type="EMBL" id="GBP17659.1"/>
    </source>
</evidence>
<dbReference type="GO" id="GO:0005789">
    <property type="term" value="C:endoplasmic reticulum membrane"/>
    <property type="evidence" value="ECO:0007669"/>
    <property type="project" value="UniProtKB-SubCell"/>
</dbReference>
<dbReference type="EC" id="1.14.14.1" evidence="5"/>
<dbReference type="PANTHER" id="PTHR24292">
    <property type="entry name" value="CYTOCHROME P450"/>
    <property type="match status" value="1"/>
</dbReference>
<dbReference type="Proteomes" id="UP000299102">
    <property type="component" value="Unassembled WGS sequence"/>
</dbReference>
<keyword evidence="8" id="KW-0256">Endoplasmic reticulum</keyword>
<dbReference type="Gene3D" id="1.10.630.10">
    <property type="entry name" value="Cytochrome P450"/>
    <property type="match status" value="1"/>
</dbReference>
<dbReference type="GO" id="GO:0020037">
    <property type="term" value="F:heme binding"/>
    <property type="evidence" value="ECO:0007669"/>
    <property type="project" value="InterPro"/>
</dbReference>
<comment type="similarity">
    <text evidence="4">Belongs to the cytochrome P450 family.</text>
</comment>
<dbReference type="PANTHER" id="PTHR24292:SF45">
    <property type="entry name" value="CYTOCHROME P450 6G1-RELATED"/>
    <property type="match status" value="1"/>
</dbReference>
<dbReference type="STRING" id="151549.A0A4C1TUH6"/>
<proteinExistence type="inferred from homology"/>
<comment type="catalytic activity">
    <reaction evidence="14">
        <text>an organic molecule + reduced [NADPH--hemoprotein reductase] + O2 = an alcohol + oxidized [NADPH--hemoprotein reductase] + H2O + H(+)</text>
        <dbReference type="Rhea" id="RHEA:17149"/>
        <dbReference type="Rhea" id="RHEA-COMP:11964"/>
        <dbReference type="Rhea" id="RHEA-COMP:11965"/>
        <dbReference type="ChEBI" id="CHEBI:15377"/>
        <dbReference type="ChEBI" id="CHEBI:15378"/>
        <dbReference type="ChEBI" id="CHEBI:15379"/>
        <dbReference type="ChEBI" id="CHEBI:30879"/>
        <dbReference type="ChEBI" id="CHEBI:57618"/>
        <dbReference type="ChEBI" id="CHEBI:58210"/>
        <dbReference type="ChEBI" id="CHEBI:142491"/>
        <dbReference type="EC" id="1.14.14.1"/>
    </reaction>
</comment>
<keyword evidence="17" id="KW-1185">Reference proteome</keyword>
<keyword evidence="7 15" id="KW-0479">Metal-binding</keyword>
<keyword evidence="10" id="KW-0560">Oxidoreductase</keyword>
<keyword evidence="13" id="KW-0472">Membrane</keyword>
<evidence type="ECO:0000256" key="8">
    <source>
        <dbReference type="ARBA" id="ARBA00022824"/>
    </source>
</evidence>
<accession>A0A4C1TUH6</accession>
<dbReference type="InterPro" id="IPR002402">
    <property type="entry name" value="Cyt_P450_E_grp-II"/>
</dbReference>
<dbReference type="SUPFAM" id="SSF48264">
    <property type="entry name" value="Cytochrome P450"/>
    <property type="match status" value="1"/>
</dbReference>
<evidence type="ECO:0000256" key="6">
    <source>
        <dbReference type="ARBA" id="ARBA00022617"/>
    </source>
</evidence>
<comment type="cofactor">
    <cofactor evidence="1 15">
        <name>heme</name>
        <dbReference type="ChEBI" id="CHEBI:30413"/>
    </cofactor>
</comment>
<dbReference type="InterPro" id="IPR001128">
    <property type="entry name" value="Cyt_P450"/>
</dbReference>
<dbReference type="GO" id="GO:0016712">
    <property type="term" value="F:oxidoreductase activity, acting on paired donors, with incorporation or reduction of molecular oxygen, reduced flavin or flavoprotein as one donor, and incorporation of one atom of oxygen"/>
    <property type="evidence" value="ECO:0007669"/>
    <property type="project" value="UniProtKB-EC"/>
</dbReference>
<dbReference type="Pfam" id="PF00067">
    <property type="entry name" value="p450"/>
    <property type="match status" value="1"/>
</dbReference>
<dbReference type="PRINTS" id="PR00385">
    <property type="entry name" value="P450"/>
</dbReference>
<evidence type="ECO:0000256" key="11">
    <source>
        <dbReference type="ARBA" id="ARBA00023004"/>
    </source>
</evidence>
<evidence type="ECO:0000256" key="5">
    <source>
        <dbReference type="ARBA" id="ARBA00012109"/>
    </source>
</evidence>
<evidence type="ECO:0000313" key="17">
    <source>
        <dbReference type="Proteomes" id="UP000299102"/>
    </source>
</evidence>
<evidence type="ECO:0000256" key="3">
    <source>
        <dbReference type="ARBA" id="ARBA00004406"/>
    </source>
</evidence>
<protein>
    <recommendedName>
        <fullName evidence="5">unspecific monooxygenase</fullName>
        <ecNumber evidence="5">1.14.14.1</ecNumber>
    </recommendedName>
</protein>
<evidence type="ECO:0000256" key="14">
    <source>
        <dbReference type="ARBA" id="ARBA00047827"/>
    </source>
</evidence>
<dbReference type="PRINTS" id="PR00464">
    <property type="entry name" value="EP450II"/>
</dbReference>
<sequence length="535" mass="62193">MWYVLAAVVTVLGLLIHYLTTRKYNYWKKKNVPHLKPNFFFGNYKDLITLRLNFGSQVQKICQHFPDAPLIGAYFGTEPVLIVNDPEMVKLVTTKDFYYFSYREIADHVYKEGLTKNLFHSVGDDWKVLRQNLTPMFSSAKMKSMFTLIKNCSLTLERVLDKQVNKSSVMEVRSFVGRFTMDCIGTCAFGLDTNAMLDDNSPFTNMGNLIFQATTTHGLKTHMRYIWPGIFYSLGLTAFPKEVDTFFRHFLLRVFDERRGKPSARKDFVEMVLSFYDKKVITGDSMKNLKTDERVKVNLKVDDELVMAQCFVFFAAGYETSATTSSFLLYELAKDQKSQERARQEVRDWLRKREGQLGYECVTELPFLEQCIDETLRLYPVLGVITREVTDTYKFENGPTVERGLRVHLPIYHMHHNPKYFPDPESFRPERFAPENKHNIQPYTFFPFGEGPRLCIVIVADRRPTVCSRNALRQDASARRPRHDSEEITAWLTVCQELEFEPRSAVTQSKTGINLKFIPLSDAEEYLYPREVNAQ</sequence>
<keyword evidence="12" id="KW-0503">Monooxygenase</keyword>
<dbReference type="GO" id="GO:0005506">
    <property type="term" value="F:iron ion binding"/>
    <property type="evidence" value="ECO:0007669"/>
    <property type="project" value="InterPro"/>
</dbReference>
<dbReference type="OrthoDB" id="2789670at2759"/>
<gene>
    <name evidence="16" type="ORF">EVAR_8654_1</name>
</gene>
<evidence type="ECO:0000256" key="7">
    <source>
        <dbReference type="ARBA" id="ARBA00022723"/>
    </source>
</evidence>
<organism evidence="16 17">
    <name type="scientific">Eumeta variegata</name>
    <name type="common">Bagworm moth</name>
    <name type="synonym">Eumeta japonica</name>
    <dbReference type="NCBI Taxonomy" id="151549"/>
    <lineage>
        <taxon>Eukaryota</taxon>
        <taxon>Metazoa</taxon>
        <taxon>Ecdysozoa</taxon>
        <taxon>Arthropoda</taxon>
        <taxon>Hexapoda</taxon>
        <taxon>Insecta</taxon>
        <taxon>Pterygota</taxon>
        <taxon>Neoptera</taxon>
        <taxon>Endopterygota</taxon>
        <taxon>Lepidoptera</taxon>
        <taxon>Glossata</taxon>
        <taxon>Ditrysia</taxon>
        <taxon>Tineoidea</taxon>
        <taxon>Psychidae</taxon>
        <taxon>Oiketicinae</taxon>
        <taxon>Eumeta</taxon>
    </lineage>
</organism>
<evidence type="ECO:0000256" key="15">
    <source>
        <dbReference type="PIRSR" id="PIRSR602402-1"/>
    </source>
</evidence>
<evidence type="ECO:0000256" key="1">
    <source>
        <dbReference type="ARBA" id="ARBA00001971"/>
    </source>
</evidence>
<name>A0A4C1TUH6_EUMVA</name>
<evidence type="ECO:0000256" key="2">
    <source>
        <dbReference type="ARBA" id="ARBA00004174"/>
    </source>
</evidence>
<evidence type="ECO:0000256" key="12">
    <source>
        <dbReference type="ARBA" id="ARBA00023033"/>
    </source>
</evidence>
<evidence type="ECO:0000256" key="10">
    <source>
        <dbReference type="ARBA" id="ARBA00023002"/>
    </source>
</evidence>
<keyword evidence="9" id="KW-0492">Microsome</keyword>
<keyword evidence="11 15" id="KW-0408">Iron</keyword>
<dbReference type="CDD" id="cd11056">
    <property type="entry name" value="CYP6-like"/>
    <property type="match status" value="1"/>
</dbReference>
<keyword evidence="6 15" id="KW-0349">Heme</keyword>
<dbReference type="FunFam" id="1.10.630.10:FF:000042">
    <property type="entry name" value="Cytochrome P450"/>
    <property type="match status" value="1"/>
</dbReference>
<feature type="binding site" description="axial binding residue" evidence="15">
    <location>
        <position position="455"/>
    </location>
    <ligand>
        <name>heme</name>
        <dbReference type="ChEBI" id="CHEBI:30413"/>
    </ligand>
    <ligandPart>
        <name>Fe</name>
        <dbReference type="ChEBI" id="CHEBI:18248"/>
    </ligandPart>
</feature>
<evidence type="ECO:0000256" key="9">
    <source>
        <dbReference type="ARBA" id="ARBA00022848"/>
    </source>
</evidence>